<dbReference type="EMBL" id="JBDIVE010000003">
    <property type="protein sequence ID" value="MEN3068251.1"/>
    <property type="molecule type" value="Genomic_DNA"/>
</dbReference>
<dbReference type="InterPro" id="IPR038507">
    <property type="entry name" value="YcnI-like_sf"/>
</dbReference>
<feature type="domain" description="YncI copper-binding" evidence="2">
    <location>
        <begin position="22"/>
        <end position="163"/>
    </location>
</feature>
<organism evidence="3 4">
    <name type="scientific">Uliginosibacterium sediminicola</name>
    <dbReference type="NCBI Taxonomy" id="2024550"/>
    <lineage>
        <taxon>Bacteria</taxon>
        <taxon>Pseudomonadati</taxon>
        <taxon>Pseudomonadota</taxon>
        <taxon>Betaproteobacteria</taxon>
        <taxon>Rhodocyclales</taxon>
        <taxon>Zoogloeaceae</taxon>
        <taxon>Uliginosibacterium</taxon>
    </lineage>
</organism>
<comment type="caution">
    <text evidence="3">The sequence shown here is derived from an EMBL/GenBank/DDBJ whole genome shotgun (WGS) entry which is preliminary data.</text>
</comment>
<dbReference type="Pfam" id="PF07987">
    <property type="entry name" value="DUF1775"/>
    <property type="match status" value="1"/>
</dbReference>
<gene>
    <name evidence="3" type="ORF">ABDB84_07145</name>
</gene>
<dbReference type="InterPro" id="IPR012533">
    <property type="entry name" value="YcnI-copper_dom"/>
</dbReference>
<dbReference type="RefSeq" id="WP_345919021.1">
    <property type="nucleotide sequence ID" value="NZ_JBDIVE010000003.1"/>
</dbReference>
<protein>
    <submittedName>
        <fullName evidence="3">YcnI family protein</fullName>
    </submittedName>
</protein>
<reference evidence="3 4" key="1">
    <citation type="journal article" date="2018" name="Int. J. Syst. Evol. Microbiol.">
        <title>Uliginosibacterium sediminicola sp. nov., isolated from freshwater sediment.</title>
        <authorList>
            <person name="Hwang W.M."/>
            <person name="Kim S.M."/>
            <person name="Kang K."/>
            <person name="Ahn T.Y."/>
        </authorList>
    </citation>
    <scope>NUCLEOTIDE SEQUENCE [LARGE SCALE GENOMIC DNA]</scope>
    <source>
        <strain evidence="3 4">M1-21</strain>
    </source>
</reference>
<dbReference type="Proteomes" id="UP001410394">
    <property type="component" value="Unassembled WGS sequence"/>
</dbReference>
<proteinExistence type="predicted"/>
<evidence type="ECO:0000259" key="2">
    <source>
        <dbReference type="Pfam" id="PF07987"/>
    </source>
</evidence>
<keyword evidence="1" id="KW-0732">Signal</keyword>
<sequence>MSLKYLAALLGAALCLPAAQAHITLEQKSAVAGSSYKAVFRVGHGCDGAATTAITVFLPEGFVGAKPMPKAGWQTEIGKEKLAQPYDSHGTPVTERAAQISWRGGLLRDAEYDEFVISLSLPATPGKRWIRVLQQCEKGQNDWAAIPVEGQPRPRFPAAALDLLPAAEAHVHPH</sequence>
<dbReference type="CDD" id="cd08545">
    <property type="entry name" value="YcnI_like"/>
    <property type="match status" value="1"/>
</dbReference>
<evidence type="ECO:0000313" key="4">
    <source>
        <dbReference type="Proteomes" id="UP001410394"/>
    </source>
</evidence>
<evidence type="ECO:0000256" key="1">
    <source>
        <dbReference type="SAM" id="SignalP"/>
    </source>
</evidence>
<feature type="chain" id="PRO_5045059184" evidence="1">
    <location>
        <begin position="22"/>
        <end position="174"/>
    </location>
</feature>
<dbReference type="Gene3D" id="2.60.40.2230">
    <property type="entry name" value="Uncharacterised protein YcnI-like PF07987, DUF1775"/>
    <property type="match status" value="1"/>
</dbReference>
<keyword evidence="4" id="KW-1185">Reference proteome</keyword>
<evidence type="ECO:0000313" key="3">
    <source>
        <dbReference type="EMBL" id="MEN3068251.1"/>
    </source>
</evidence>
<accession>A0ABU9YX31</accession>
<name>A0ABU9YX31_9RHOO</name>
<feature type="signal peptide" evidence="1">
    <location>
        <begin position="1"/>
        <end position="21"/>
    </location>
</feature>